<keyword evidence="3" id="KW-0677">Repeat</keyword>
<dbReference type="PROSITE" id="PS51915">
    <property type="entry name" value="ZAD"/>
    <property type="match status" value="1"/>
</dbReference>
<dbReference type="Proteomes" id="UP000837857">
    <property type="component" value="Chromosome 16"/>
</dbReference>
<dbReference type="InterPro" id="IPR013087">
    <property type="entry name" value="Znf_C2H2_type"/>
</dbReference>
<reference evidence="13" key="1">
    <citation type="submission" date="2022-03" db="EMBL/GenBank/DDBJ databases">
        <authorList>
            <person name="Martin H S."/>
        </authorList>
    </citation>
    <scope>NUCLEOTIDE SEQUENCE</scope>
</reference>
<dbReference type="PANTHER" id="PTHR24390">
    <property type="entry name" value="ZINC FINGER PROTEIN"/>
    <property type="match status" value="1"/>
</dbReference>
<feature type="compositionally biased region" description="Basic and acidic residues" evidence="10">
    <location>
        <begin position="1050"/>
        <end position="1062"/>
    </location>
</feature>
<sequence>MNNSTEQIFLVNSSENQPVVGPSKVTELSATSQVNLENVEDFSNVCRTCATITEFVIPIFMGEGLQNNLADKIHKHLPIQVSEHDVLPRVVCYQCASTLLAWHELVQCCVQADTALKTRLAVLLSKENNTNHDEKSSESETKGKSVTTLSVTSIKDMLAKHFQLSEVDFETSSLEFVCEKCNNQTNIPTLPSFIEHLESQHNTEFADKLGMELFIKEHVSIVEILVAEEPTTDVESEKEEISVTKLPRFHCPFCESSFSSTTRLACHLNRHVDISIEDGVRCCDDVYYDNKYFAAHLQVCHVKRSTDNSYICHSCGFAAEDALELQGHISKQHDVQTVDAGTAKEKAEHRDKCQKYIPAVCPECNKTFSNKYNMLVHMKSHSRTPAKYPCDRCNKSYKSQTNLKCHQKDTYRRQAIFVPVLHEVLPREEHPGPARGNASRHTEIRMPRLPEEVQEADPPELPFEHAQEEAASSGLTGFFFLRCRWTHGRVNRDAYRRGLGTDGTDGSSSAAEGSVDVDEGSDDERPLAALAAKKSTDLYNTFYRALVNFRNHFISEHRPDGSNCPVFTDSSDSEEMVEEVGRENCDTDVDEYDDLSSRNMRRDRMDERTRLELHSAQRRVDGKVCYVCDVCDKKLSSAHTYIFHKRIHTGERPCVCHVCGKQFRAPNGLQRHLTETHERLKRHPCALCPKSFTNTQNLKQHVRIHTGERPYVCARCGKSFTQSGSLHVHLRTHSEQYPFQCVECGAKFRLRLGLARHRLKHTGEKPHACPQCGKAFRQRHDLYSHTLCHSDPKPHTCAICNASFRQRRALRHHCKRLHQSEEAADANSLVFDVGQYHTIVNGIKTEVKLETSDGVEDEASLEIKQEVEWVKKPLTVTGEDGKRYAHCGLCNKKVSTGSWRRHARSHLGEKRYSCHACGLAFSDNGNLARHVRALHANHRPFSCHLCDKAFSRSGHLQDHVKSHSERRDYVCDTCGKASKSSAALRMHRKSHQGERRFRCVECGAQFKRRGELVAHVTVHTGEKAHICPCGKFKDHAALAAQSPEAPRYPVPDDTKGPSETCERGRLEQSVAVFGDHLIDAHSEVLFHCSECNTYSNGKEFAQHAGDGDKEANRRSRKTKRRKNSRDKNDNAVKAEKNKASQNKENVEKIARNVTRDSTAVDDETPENEFSDHSDVEYFAKLPESVFRAIEDTQDSQCDGTDPPSPNVPDAEAAESKREATAHDQNGSEPPKKHKRPRACPICSKVYTASSSYFYHLNSHRQSEHACDVCGKRLRNRASLAQHAATHAGERRFGCAVCGKRFRSRAGLYIHSEGHVGSKGYACEQCGSAFRWRTHLARHLKRHSAERAHVCSACGRGFSVRSDLLRHSRTHRAGSHTCDVCHAKFAQRRYLKVHMMKKHSISISGGELSQ</sequence>
<feature type="domain" description="C2H2-type" evidence="11">
    <location>
        <begin position="654"/>
        <end position="682"/>
    </location>
</feature>
<feature type="domain" description="C2H2-type" evidence="11">
    <location>
        <begin position="1320"/>
        <end position="1347"/>
    </location>
</feature>
<dbReference type="SMART" id="SM00355">
    <property type="entry name" value="ZnF_C2H2"/>
    <property type="match status" value="23"/>
</dbReference>
<feature type="domain" description="C2H2-type" evidence="11">
    <location>
        <begin position="739"/>
        <end position="766"/>
    </location>
</feature>
<feature type="region of interest" description="Disordered" evidence="10">
    <location>
        <begin position="1040"/>
        <end position="1062"/>
    </location>
</feature>
<accession>A0ABN8I7I4</accession>
<proteinExistence type="predicted"/>
<evidence type="ECO:0000256" key="7">
    <source>
        <dbReference type="ARBA" id="ARBA00023242"/>
    </source>
</evidence>
<feature type="binding site" evidence="9">
    <location>
        <position position="46"/>
    </location>
    <ligand>
        <name>Zn(2+)</name>
        <dbReference type="ChEBI" id="CHEBI:29105"/>
    </ligand>
</feature>
<evidence type="ECO:0000259" key="12">
    <source>
        <dbReference type="PROSITE" id="PS51915"/>
    </source>
</evidence>
<evidence type="ECO:0000256" key="1">
    <source>
        <dbReference type="ARBA" id="ARBA00004123"/>
    </source>
</evidence>
<keyword evidence="7" id="KW-0539">Nucleus</keyword>
<feature type="non-terminal residue" evidence="13">
    <location>
        <position position="1"/>
    </location>
</feature>
<feature type="region of interest" description="Disordered" evidence="10">
    <location>
        <begin position="1101"/>
        <end position="1175"/>
    </location>
</feature>
<gene>
    <name evidence="13" type="ORF">IPOD504_LOCUS4835</name>
</gene>
<evidence type="ECO:0000256" key="6">
    <source>
        <dbReference type="ARBA" id="ARBA00023125"/>
    </source>
</evidence>
<feature type="domain" description="C2H2-type" evidence="11">
    <location>
        <begin position="912"/>
        <end position="940"/>
    </location>
</feature>
<keyword evidence="4 8" id="KW-0863">Zinc-finger</keyword>
<feature type="domain" description="C2H2-type" evidence="11">
    <location>
        <begin position="359"/>
        <end position="386"/>
    </location>
</feature>
<comment type="subcellular location">
    <subcellularLocation>
        <location evidence="1">Nucleus</location>
    </subcellularLocation>
</comment>
<dbReference type="InterPro" id="IPR036236">
    <property type="entry name" value="Znf_C2H2_sf"/>
</dbReference>
<organism evidence="13 14">
    <name type="scientific">Iphiclides podalirius</name>
    <name type="common">scarce swallowtail</name>
    <dbReference type="NCBI Taxonomy" id="110791"/>
    <lineage>
        <taxon>Eukaryota</taxon>
        <taxon>Metazoa</taxon>
        <taxon>Ecdysozoa</taxon>
        <taxon>Arthropoda</taxon>
        <taxon>Hexapoda</taxon>
        <taxon>Insecta</taxon>
        <taxon>Pterygota</taxon>
        <taxon>Neoptera</taxon>
        <taxon>Endopterygota</taxon>
        <taxon>Lepidoptera</taxon>
        <taxon>Glossata</taxon>
        <taxon>Ditrysia</taxon>
        <taxon>Papilionoidea</taxon>
        <taxon>Papilionidae</taxon>
        <taxon>Papilioninae</taxon>
        <taxon>Iphiclides</taxon>
    </lineage>
</organism>
<feature type="domain" description="C2H2-type" evidence="11">
    <location>
        <begin position="1292"/>
        <end position="1319"/>
    </location>
</feature>
<feature type="domain" description="ZAD" evidence="12">
    <location>
        <begin position="44"/>
        <end position="119"/>
    </location>
</feature>
<dbReference type="Pfam" id="PF00096">
    <property type="entry name" value="zf-C2H2"/>
    <property type="match status" value="8"/>
</dbReference>
<dbReference type="Pfam" id="PF07776">
    <property type="entry name" value="zf-AD"/>
    <property type="match status" value="1"/>
</dbReference>
<evidence type="ECO:0000256" key="5">
    <source>
        <dbReference type="ARBA" id="ARBA00022833"/>
    </source>
</evidence>
<evidence type="ECO:0000259" key="11">
    <source>
        <dbReference type="PROSITE" id="PS50157"/>
    </source>
</evidence>
<name>A0ABN8I7I4_9NEOP</name>
<keyword evidence="6" id="KW-0238">DNA-binding</keyword>
<feature type="domain" description="C2H2-type" evidence="11">
    <location>
        <begin position="683"/>
        <end position="710"/>
    </location>
</feature>
<evidence type="ECO:0000256" key="10">
    <source>
        <dbReference type="SAM" id="MobiDB-lite"/>
    </source>
</evidence>
<dbReference type="SMART" id="SM00868">
    <property type="entry name" value="zf-AD"/>
    <property type="match status" value="1"/>
</dbReference>
<feature type="compositionally biased region" description="Basic and acidic residues" evidence="10">
    <location>
        <begin position="1144"/>
        <end position="1154"/>
    </location>
</feature>
<dbReference type="EMBL" id="OW152828">
    <property type="protein sequence ID" value="CAH2044890.1"/>
    <property type="molecule type" value="Genomic_DNA"/>
</dbReference>
<keyword evidence="5 9" id="KW-0862">Zinc</keyword>
<feature type="domain" description="C2H2-type" evidence="11">
    <location>
        <begin position="1348"/>
        <end position="1370"/>
    </location>
</feature>
<feature type="domain" description="C2H2-type" evidence="11">
    <location>
        <begin position="626"/>
        <end position="653"/>
    </location>
</feature>
<dbReference type="SUPFAM" id="SSF57716">
    <property type="entry name" value="Glucocorticoid receptor-like (DNA-binding domain)"/>
    <property type="match status" value="1"/>
</dbReference>
<keyword evidence="2 9" id="KW-0479">Metal-binding</keyword>
<feature type="domain" description="C2H2-type" evidence="11">
    <location>
        <begin position="941"/>
        <end position="968"/>
    </location>
</feature>
<feature type="binding site" evidence="9">
    <location>
        <position position="92"/>
    </location>
    <ligand>
        <name>Zn(2+)</name>
        <dbReference type="ChEBI" id="CHEBI:29105"/>
    </ligand>
</feature>
<feature type="domain" description="C2H2-type" evidence="11">
    <location>
        <begin position="969"/>
        <end position="996"/>
    </location>
</feature>
<feature type="binding site" evidence="9">
    <location>
        <position position="95"/>
    </location>
    <ligand>
        <name>Zn(2+)</name>
        <dbReference type="ChEBI" id="CHEBI:29105"/>
    </ligand>
</feature>
<dbReference type="InterPro" id="IPR012934">
    <property type="entry name" value="Znf_AD"/>
</dbReference>
<dbReference type="Gene3D" id="3.40.1800.20">
    <property type="match status" value="1"/>
</dbReference>
<feature type="compositionally biased region" description="Low complexity" evidence="10">
    <location>
        <begin position="502"/>
        <end position="511"/>
    </location>
</feature>
<evidence type="ECO:0000313" key="13">
    <source>
        <dbReference type="EMBL" id="CAH2044890.1"/>
    </source>
</evidence>
<evidence type="ECO:0000256" key="9">
    <source>
        <dbReference type="PROSITE-ProRule" id="PRU01263"/>
    </source>
</evidence>
<evidence type="ECO:0000256" key="8">
    <source>
        <dbReference type="PROSITE-ProRule" id="PRU00042"/>
    </source>
</evidence>
<dbReference type="PROSITE" id="PS50157">
    <property type="entry name" value="ZINC_FINGER_C2H2_2"/>
    <property type="match status" value="19"/>
</dbReference>
<feature type="domain" description="C2H2-type" evidence="11">
    <location>
        <begin position="1375"/>
        <end position="1399"/>
    </location>
</feature>
<evidence type="ECO:0000313" key="14">
    <source>
        <dbReference type="Proteomes" id="UP000837857"/>
    </source>
</evidence>
<feature type="domain" description="C2H2-type" evidence="11">
    <location>
        <begin position="795"/>
        <end position="823"/>
    </location>
</feature>
<feature type="region of interest" description="Disordered" evidence="10">
    <location>
        <begin position="1192"/>
        <end position="1237"/>
    </location>
</feature>
<feature type="region of interest" description="Disordered" evidence="10">
    <location>
        <begin position="427"/>
        <end position="449"/>
    </location>
</feature>
<evidence type="ECO:0000256" key="3">
    <source>
        <dbReference type="ARBA" id="ARBA00022737"/>
    </source>
</evidence>
<feature type="binding site" evidence="9">
    <location>
        <position position="49"/>
    </location>
    <ligand>
        <name>Zn(2+)</name>
        <dbReference type="ChEBI" id="CHEBI:29105"/>
    </ligand>
</feature>
<feature type="domain" description="C2H2-type" evidence="11">
    <location>
        <begin position="1264"/>
        <end position="1291"/>
    </location>
</feature>
<feature type="domain" description="C2H2-type" evidence="11">
    <location>
        <begin position="711"/>
        <end position="738"/>
    </location>
</feature>
<feature type="compositionally biased region" description="Acidic residues" evidence="10">
    <location>
        <begin position="1159"/>
        <end position="1168"/>
    </location>
</feature>
<dbReference type="Gene3D" id="3.30.160.60">
    <property type="entry name" value="Classic Zinc Finger"/>
    <property type="match status" value="14"/>
</dbReference>
<dbReference type="PANTHER" id="PTHR24390:SF159">
    <property type="entry name" value="GROWTH FACTOR INDEPENDENT 1 TRANSCRIPTIONAL REPRESSOR"/>
    <property type="match status" value="1"/>
</dbReference>
<feature type="compositionally biased region" description="Basic residues" evidence="10">
    <location>
        <begin position="1114"/>
        <end position="1124"/>
    </location>
</feature>
<dbReference type="PROSITE" id="PS00028">
    <property type="entry name" value="ZINC_FINGER_C2H2_1"/>
    <property type="match status" value="18"/>
</dbReference>
<evidence type="ECO:0000256" key="2">
    <source>
        <dbReference type="ARBA" id="ARBA00022723"/>
    </source>
</evidence>
<keyword evidence="14" id="KW-1185">Reference proteome</keyword>
<feature type="region of interest" description="Disordered" evidence="10">
    <location>
        <begin position="495"/>
        <end position="522"/>
    </location>
</feature>
<feature type="domain" description="C2H2-type" evidence="11">
    <location>
        <begin position="767"/>
        <end position="794"/>
    </location>
</feature>
<feature type="domain" description="C2H2-type" evidence="11">
    <location>
        <begin position="388"/>
        <end position="416"/>
    </location>
</feature>
<feature type="domain" description="C2H2-type" evidence="11">
    <location>
        <begin position="997"/>
        <end position="1024"/>
    </location>
</feature>
<protein>
    <submittedName>
        <fullName evidence="13">Uncharacterized protein</fullName>
    </submittedName>
</protein>
<dbReference type="SUPFAM" id="SSF57667">
    <property type="entry name" value="beta-beta-alpha zinc fingers"/>
    <property type="match status" value="11"/>
</dbReference>
<feature type="domain" description="C2H2-type" evidence="11">
    <location>
        <begin position="249"/>
        <end position="271"/>
    </location>
</feature>
<feature type="compositionally biased region" description="Basic and acidic residues" evidence="10">
    <location>
        <begin position="440"/>
        <end position="449"/>
    </location>
</feature>
<feature type="compositionally biased region" description="Basic and acidic residues" evidence="10">
    <location>
        <begin position="1125"/>
        <end position="1138"/>
    </location>
</feature>
<evidence type="ECO:0000256" key="4">
    <source>
        <dbReference type="ARBA" id="ARBA00022771"/>
    </source>
</evidence>